<name>A0A1C3VWL4_9HYPH</name>
<dbReference type="EMBL" id="FMAF01000007">
    <property type="protein sequence ID" value="SCB32151.1"/>
    <property type="molecule type" value="Genomic_DNA"/>
</dbReference>
<dbReference type="OrthoDB" id="9887395at2"/>
<dbReference type="InterPro" id="IPR053722">
    <property type="entry name" value="Curli_assembly_CsgC/AgfC"/>
</dbReference>
<evidence type="ECO:0000313" key="3">
    <source>
        <dbReference type="EMBL" id="SCB32151.1"/>
    </source>
</evidence>
<sequence>MVNALPPADTCKIEYQDIGGMTHLAAVLIPAKAREGSYQFQVQSTSEGGVSSNMQGGEFSAKGGHREDLSKTIVGSTPSSWAAELQVFDASGNLICRFALPEKK</sequence>
<dbReference type="Proteomes" id="UP000199205">
    <property type="component" value="Unassembled WGS sequence"/>
</dbReference>
<feature type="compositionally biased region" description="Polar residues" evidence="1">
    <location>
        <begin position="44"/>
        <end position="55"/>
    </location>
</feature>
<evidence type="ECO:0000259" key="2">
    <source>
        <dbReference type="Pfam" id="PF21112"/>
    </source>
</evidence>
<dbReference type="NCBIfam" id="NF041112">
    <property type="entry name" value="chap_CsgH_alph"/>
    <property type="match status" value="1"/>
</dbReference>
<feature type="domain" description="CsgH-like" evidence="2">
    <location>
        <begin position="11"/>
        <end position="96"/>
    </location>
</feature>
<protein>
    <recommendedName>
        <fullName evidence="2">CsgH-like domain-containing protein</fullName>
    </recommendedName>
</protein>
<reference evidence="4" key="1">
    <citation type="submission" date="2016-08" db="EMBL/GenBank/DDBJ databases">
        <authorList>
            <person name="Varghese N."/>
            <person name="Submissions Spin"/>
        </authorList>
    </citation>
    <scope>NUCLEOTIDE SEQUENCE [LARGE SCALE GENOMIC DNA]</scope>
    <source>
        <strain evidence="4">P1-7</strain>
    </source>
</reference>
<feature type="region of interest" description="Disordered" evidence="1">
    <location>
        <begin position="44"/>
        <end position="72"/>
    </location>
</feature>
<proteinExistence type="predicted"/>
<evidence type="ECO:0000256" key="1">
    <source>
        <dbReference type="SAM" id="MobiDB-lite"/>
    </source>
</evidence>
<dbReference type="Pfam" id="PF21112">
    <property type="entry name" value="CsgH"/>
    <property type="match status" value="1"/>
</dbReference>
<evidence type="ECO:0000313" key="4">
    <source>
        <dbReference type="Proteomes" id="UP000199205"/>
    </source>
</evidence>
<dbReference type="AlphaFoldDB" id="A0A1C3VWL4"/>
<dbReference type="RefSeq" id="WP_092574215.1">
    <property type="nucleotide sequence ID" value="NZ_FMAF01000007.1"/>
</dbReference>
<accession>A0A1C3VWL4</accession>
<organism evidence="3 4">
    <name type="scientific">Rhizobium lusitanum</name>
    <dbReference type="NCBI Taxonomy" id="293958"/>
    <lineage>
        <taxon>Bacteria</taxon>
        <taxon>Pseudomonadati</taxon>
        <taxon>Pseudomonadota</taxon>
        <taxon>Alphaproteobacteria</taxon>
        <taxon>Hyphomicrobiales</taxon>
        <taxon>Rhizobiaceae</taxon>
        <taxon>Rhizobium/Agrobacterium group</taxon>
        <taxon>Rhizobium</taxon>
    </lineage>
</organism>
<dbReference type="InterPro" id="IPR047726">
    <property type="entry name" value="CsgH_dom"/>
</dbReference>
<gene>
    <name evidence="3" type="ORF">GA0061101_10723</name>
</gene>
<dbReference type="Gene3D" id="2.60.40.2420">
    <property type="match status" value="1"/>
</dbReference>
<dbReference type="InterPro" id="IPR048632">
    <property type="entry name" value="CsgH-like"/>
</dbReference>